<dbReference type="SUPFAM" id="SSF53067">
    <property type="entry name" value="Actin-like ATPase domain"/>
    <property type="match status" value="2"/>
</dbReference>
<dbReference type="InterPro" id="IPR013126">
    <property type="entry name" value="Hsp_70_fam"/>
</dbReference>
<keyword evidence="4" id="KW-0346">Stress response</keyword>
<dbReference type="GO" id="GO:0140662">
    <property type="term" value="F:ATP-dependent protein folding chaperone"/>
    <property type="evidence" value="ECO:0007669"/>
    <property type="project" value="InterPro"/>
</dbReference>
<dbReference type="OrthoDB" id="2401965at2759"/>
<dbReference type="Gene3D" id="3.30.30.30">
    <property type="match status" value="1"/>
</dbReference>
<dbReference type="Proteomes" id="UP000094527">
    <property type="component" value="Unassembled WGS sequence"/>
</dbReference>
<keyword evidence="3" id="KW-0067">ATP-binding</keyword>
<comment type="similarity">
    <text evidence="1">Belongs to the heat shock protein 70 family.</text>
</comment>
<dbReference type="InterPro" id="IPR043129">
    <property type="entry name" value="ATPase_NBD"/>
</dbReference>
<comment type="caution">
    <text evidence="4">The sequence shown here is derived from an EMBL/GenBank/DDBJ whole genome shotgun (WGS) entry which is preliminary data.</text>
</comment>
<evidence type="ECO:0000313" key="5">
    <source>
        <dbReference type="Proteomes" id="UP000094527"/>
    </source>
</evidence>
<keyword evidence="2" id="KW-0547">Nucleotide-binding</keyword>
<dbReference type="Gene3D" id="2.60.34.10">
    <property type="entry name" value="Substrate Binding Domain Of DNAk, Chain A, domain 1"/>
    <property type="match status" value="1"/>
</dbReference>
<organism evidence="4 5">
    <name type="scientific">Orchesella cincta</name>
    <name type="common">Springtail</name>
    <name type="synonym">Podura cincta</name>
    <dbReference type="NCBI Taxonomy" id="48709"/>
    <lineage>
        <taxon>Eukaryota</taxon>
        <taxon>Metazoa</taxon>
        <taxon>Ecdysozoa</taxon>
        <taxon>Arthropoda</taxon>
        <taxon>Hexapoda</taxon>
        <taxon>Collembola</taxon>
        <taxon>Entomobryomorpha</taxon>
        <taxon>Entomobryoidea</taxon>
        <taxon>Orchesellidae</taxon>
        <taxon>Orchesellinae</taxon>
        <taxon>Orchesella</taxon>
    </lineage>
</organism>
<evidence type="ECO:0000256" key="1">
    <source>
        <dbReference type="ARBA" id="ARBA00007381"/>
    </source>
</evidence>
<name>A0A1D2M0S8_ORCCI</name>
<accession>A0A1D2M0S8</accession>
<dbReference type="InterPro" id="IPR029047">
    <property type="entry name" value="HSP70_peptide-bd_sf"/>
</dbReference>
<dbReference type="PANTHER" id="PTHR19375">
    <property type="entry name" value="HEAT SHOCK PROTEIN 70KDA"/>
    <property type="match status" value="1"/>
</dbReference>
<dbReference type="Pfam" id="PF00012">
    <property type="entry name" value="HSP70"/>
    <property type="match status" value="1"/>
</dbReference>
<dbReference type="AlphaFoldDB" id="A0A1D2M0S8"/>
<dbReference type="Gene3D" id="3.90.640.10">
    <property type="entry name" value="Actin, Chain A, domain 4"/>
    <property type="match status" value="1"/>
</dbReference>
<evidence type="ECO:0000256" key="3">
    <source>
        <dbReference type="ARBA" id="ARBA00022840"/>
    </source>
</evidence>
<dbReference type="FunFam" id="3.90.640.10:FF:000003">
    <property type="entry name" value="Molecular chaperone DnaK"/>
    <property type="match status" value="1"/>
</dbReference>
<proteinExistence type="inferred from homology"/>
<dbReference type="SUPFAM" id="SSF100920">
    <property type="entry name" value="Heat shock protein 70kD (HSP70), peptide-binding domain"/>
    <property type="match status" value="1"/>
</dbReference>
<gene>
    <name evidence="4" type="ORF">Ocin01_20112</name>
</gene>
<dbReference type="EMBL" id="LJIJ01008216">
    <property type="protein sequence ID" value="ODM86570.1"/>
    <property type="molecule type" value="Genomic_DNA"/>
</dbReference>
<reference evidence="4 5" key="1">
    <citation type="journal article" date="2016" name="Genome Biol. Evol.">
        <title>Gene Family Evolution Reflects Adaptation to Soil Environmental Stressors in the Genome of the Collembolan Orchesella cincta.</title>
        <authorList>
            <person name="Faddeeva-Vakhrusheva A."/>
            <person name="Derks M.F."/>
            <person name="Anvar S.Y."/>
            <person name="Agamennone V."/>
            <person name="Suring W."/>
            <person name="Smit S."/>
            <person name="van Straalen N.M."/>
            <person name="Roelofs D."/>
        </authorList>
    </citation>
    <scope>NUCLEOTIDE SEQUENCE [LARGE SCALE GENOMIC DNA]</scope>
    <source>
        <tissue evidence="4">Mixed pool</tissue>
    </source>
</reference>
<dbReference type="GO" id="GO:0005524">
    <property type="term" value="F:ATP binding"/>
    <property type="evidence" value="ECO:0007669"/>
    <property type="project" value="UniProtKB-KW"/>
</dbReference>
<keyword evidence="5" id="KW-1185">Reference proteome</keyword>
<evidence type="ECO:0000256" key="2">
    <source>
        <dbReference type="ARBA" id="ARBA00022741"/>
    </source>
</evidence>
<dbReference type="CDD" id="cd24028">
    <property type="entry name" value="ASKHA_NBD_HSP70_HSPA1-like"/>
    <property type="match status" value="1"/>
</dbReference>
<sequence>MSEESKKDAIAKTNELYNILVTKVNGYESLIEVLDVEKQTGAVNILLKGISEKDSQMTIGRNKCRLYQVVKAAKSLDDFKTQTLLNLVNYYKVNIEKVIFENATEELWNERHSKLLSEVKTGTEASLGGFGSLNMTEINEELETKMKKILQETRDMVYKTLQLCKEKSLQKYRSSMRDDIEICGTLEDLSVYHRTNVKDIIKEFKKECPYQENQIVEKYAEEIRNELNGELEIQKRDFERRVKNEDKLDKQSIGKALETYDGEMSKHLDKAGALTDEEMQTNHENACFFTISRLPGDKNESQKSQLRQILDKRRSLYESKNEMARSQTDPAIGIDLGTVNCCVAVYAKGKVHIIANQDGYKSTPSYVAYDKYGKLQAIGETAKENAYRNPENTIYDAKRVIGKSMSKMSTTEDVLKWPFLLIDHQGCPKYKIHDEEYEPEDISAEMLIYCRQQAEKYLKRTVIKAVITVPAYFNDDQKNATLRAGKLAGLNVLTLLTEPMAAGIAYGWERLSDNSSQALIFDLGGGTFDVAVIKVDSTNIDAMATDGDPHLGGNDIDWRLVNYCVEQFKATAGIDLWQRKDSTNSQISLIAKQNLQRLYEACEKVKKKLSSIDFDYVSVSSIADGLDLYVKVTRLKLEELCEDLFKRMLDIVDRVINASNIHKTEIDEIILIGGATRTPKIQYLLQSHFNQITLTYNINPDEAVAYGAAVKAAIKNGENFSGMLVKDIQDIVPMSIGIECILKGKTGRFYPIIEKNSKYPTNGEEVFRTSRDNQESGQIFVYQGESKIAADNHLIGNYIYKGIPPGKEGTQKIRVCMTLNENGILEVKVVCESTQESGCQKFNVPSVPLQVVKTKCREPQIA</sequence>
<dbReference type="PRINTS" id="PR00301">
    <property type="entry name" value="HEATSHOCK70"/>
</dbReference>
<protein>
    <submittedName>
        <fullName evidence="4">Heat shock 70 kDa protein 6</fullName>
    </submittedName>
</protein>
<dbReference type="STRING" id="48709.A0A1D2M0S8"/>
<dbReference type="Gene3D" id="3.30.420.40">
    <property type="match status" value="2"/>
</dbReference>
<evidence type="ECO:0000313" key="4">
    <source>
        <dbReference type="EMBL" id="ODM86570.1"/>
    </source>
</evidence>